<dbReference type="OrthoDB" id="6345490at2759"/>
<comment type="caution">
    <text evidence="5">The sequence shown here is derived from an EMBL/GenBank/DDBJ whole genome shotgun (WGS) entry which is preliminary data.</text>
</comment>
<dbReference type="AlphaFoldDB" id="A0A6A0GRA9"/>
<feature type="transmembrane region" description="Helical" evidence="4">
    <location>
        <begin position="268"/>
        <end position="291"/>
    </location>
</feature>
<dbReference type="Pfam" id="PF00201">
    <property type="entry name" value="UDPGT"/>
    <property type="match status" value="2"/>
</dbReference>
<protein>
    <recommendedName>
        <fullName evidence="6">Glucuronosyltransferase</fullName>
    </recommendedName>
</protein>
<dbReference type="InterPro" id="IPR050271">
    <property type="entry name" value="UDP-glycosyltransferase"/>
</dbReference>
<accession>A0A6A0GRA9</accession>
<evidence type="ECO:0000256" key="3">
    <source>
        <dbReference type="ARBA" id="ARBA00022679"/>
    </source>
</evidence>
<dbReference type="PANTHER" id="PTHR48043">
    <property type="entry name" value="EG:EG0003.4 PROTEIN-RELATED"/>
    <property type="match status" value="1"/>
</dbReference>
<keyword evidence="4" id="KW-0812">Transmembrane</keyword>
<reference evidence="5" key="3">
    <citation type="submission" date="2019-06" db="EMBL/GenBank/DDBJ databases">
        <authorList>
            <person name="Poynton C."/>
            <person name="Hasenbein S."/>
            <person name="Benoit J.B."/>
            <person name="Sepulveda M.S."/>
            <person name="Poelchau M.F."/>
            <person name="Murali S.C."/>
            <person name="Chen S."/>
            <person name="Glastad K.M."/>
            <person name="Werren J.H."/>
            <person name="Vineis J.H."/>
            <person name="Bowen J.L."/>
            <person name="Friedrich M."/>
            <person name="Jones J."/>
            <person name="Robertson H.M."/>
            <person name="Feyereisen R."/>
            <person name="Mechler-Hickson A."/>
            <person name="Mathers N."/>
            <person name="Lee C.E."/>
            <person name="Colbourne J.K."/>
            <person name="Biales A."/>
            <person name="Johnston J.S."/>
            <person name="Wellborn G.A."/>
            <person name="Rosendale A.J."/>
            <person name="Cridge A.G."/>
            <person name="Munoz-Torres M.C."/>
            <person name="Bain P.A."/>
            <person name="Manny A.R."/>
            <person name="Major K.M."/>
            <person name="Lambert F.N."/>
            <person name="Vulpe C.D."/>
            <person name="Tuck P."/>
            <person name="Blalock B.J."/>
            <person name="Lin Y.-Y."/>
            <person name="Smith M.E."/>
            <person name="Ochoa-Acuna H."/>
            <person name="Chen M.-J.M."/>
            <person name="Childers C.P."/>
            <person name="Qu J."/>
            <person name="Dugan S."/>
            <person name="Lee S.L."/>
            <person name="Chao H."/>
            <person name="Dinh H."/>
            <person name="Han Y."/>
            <person name="Doddapaneni H."/>
            <person name="Worley K.C."/>
            <person name="Muzny D.M."/>
            <person name="Gibbs R.A."/>
            <person name="Richards S."/>
        </authorList>
    </citation>
    <scope>NUCLEOTIDE SEQUENCE</scope>
    <source>
        <strain evidence="5">HAZT.00-mixed</strain>
        <tissue evidence="5">Whole organism</tissue>
    </source>
</reference>
<organism evidence="5">
    <name type="scientific">Hyalella azteca</name>
    <name type="common">Amphipod</name>
    <dbReference type="NCBI Taxonomy" id="294128"/>
    <lineage>
        <taxon>Eukaryota</taxon>
        <taxon>Metazoa</taxon>
        <taxon>Ecdysozoa</taxon>
        <taxon>Arthropoda</taxon>
        <taxon>Crustacea</taxon>
        <taxon>Multicrustacea</taxon>
        <taxon>Malacostraca</taxon>
        <taxon>Eumalacostraca</taxon>
        <taxon>Peracarida</taxon>
        <taxon>Amphipoda</taxon>
        <taxon>Senticaudata</taxon>
        <taxon>Talitrida</taxon>
        <taxon>Talitroidea</taxon>
        <taxon>Hyalellidae</taxon>
        <taxon>Hyalella</taxon>
    </lineage>
</organism>
<proteinExistence type="inferred from homology"/>
<comment type="similarity">
    <text evidence="1">Belongs to the UDP-glycosyltransferase family.</text>
</comment>
<evidence type="ECO:0000256" key="2">
    <source>
        <dbReference type="ARBA" id="ARBA00022676"/>
    </source>
</evidence>
<reference evidence="5" key="2">
    <citation type="journal article" date="2018" name="Environ. Sci. Technol.">
        <title>The Toxicogenome of Hyalella azteca: A Model for Sediment Ecotoxicology and Evolutionary Toxicology.</title>
        <authorList>
            <person name="Poynton H.C."/>
            <person name="Hasenbein S."/>
            <person name="Benoit J.B."/>
            <person name="Sepulveda M.S."/>
            <person name="Poelchau M.F."/>
            <person name="Hughes D.S.T."/>
            <person name="Murali S.C."/>
            <person name="Chen S."/>
            <person name="Glastad K.M."/>
            <person name="Goodisman M.A.D."/>
            <person name="Werren J.H."/>
            <person name="Vineis J.H."/>
            <person name="Bowen J.L."/>
            <person name="Friedrich M."/>
            <person name="Jones J."/>
            <person name="Robertson H.M."/>
            <person name="Feyereisen R."/>
            <person name="Mechler-Hickson A."/>
            <person name="Mathers N."/>
            <person name="Lee C.E."/>
            <person name="Colbourne J.K."/>
            <person name="Biales A."/>
            <person name="Johnston J.S."/>
            <person name="Wellborn G.A."/>
            <person name="Rosendale A.J."/>
            <person name="Cridge A.G."/>
            <person name="Munoz-Torres M.C."/>
            <person name="Bain P.A."/>
            <person name="Manny A.R."/>
            <person name="Major K.M."/>
            <person name="Lambert F.N."/>
            <person name="Vulpe C.D."/>
            <person name="Tuck P."/>
            <person name="Blalock B.J."/>
            <person name="Lin Y.Y."/>
            <person name="Smith M.E."/>
            <person name="Ochoa-Acuna H."/>
            <person name="Chen M.M."/>
            <person name="Childers C.P."/>
            <person name="Qu J."/>
            <person name="Dugan S."/>
            <person name="Lee S.L."/>
            <person name="Chao H."/>
            <person name="Dinh H."/>
            <person name="Han Y."/>
            <person name="Doddapaneni H."/>
            <person name="Worley K.C."/>
            <person name="Muzny D.M."/>
            <person name="Gibbs R.A."/>
            <person name="Richards S."/>
        </authorList>
    </citation>
    <scope>NUCLEOTIDE SEQUENCE</scope>
    <source>
        <strain evidence="5">HAZT.00-mixed</strain>
        <tissue evidence="5">Whole organism</tissue>
    </source>
</reference>
<sequence length="309" mass="34764">MSPNTLVSYAHDVVGNVDFPSFVPTIGLTMMHPLTFTQRLLNILVNLFSHALTKYYYLPSVEKTCKEAGLCRPNMRSIEDIAAKSAFMFINNVQALETPVRPYVPAVIHAGGLNCRPAQPLPEDLASWIEGSGDAGTIYFSLGSIVKPKDMPENTLEAIYHAVPILGFPVFADQGSNMIKSTADGIAETIDWDDLSEDLLNNTIHKMLTDQKYQKTVNHRSQLMRDQPMSPRDVVVYWTEYAIRHKGAPHLQSPVKGMAWYQIYNVDVWLSLIVISLACLYLDIKILIALVRRCCYRTKTTGELKKKKE</sequence>
<dbReference type="PANTHER" id="PTHR48043:SF145">
    <property type="entry name" value="FI06409P-RELATED"/>
    <property type="match status" value="1"/>
</dbReference>
<dbReference type="InterPro" id="IPR002213">
    <property type="entry name" value="UDP_glucos_trans"/>
</dbReference>
<dbReference type="SUPFAM" id="SSF53756">
    <property type="entry name" value="UDP-Glycosyltransferase/glycogen phosphorylase"/>
    <property type="match status" value="1"/>
</dbReference>
<dbReference type="Proteomes" id="UP000711488">
    <property type="component" value="Unassembled WGS sequence"/>
</dbReference>
<keyword evidence="4" id="KW-0472">Membrane</keyword>
<dbReference type="GO" id="GO:0008194">
    <property type="term" value="F:UDP-glycosyltransferase activity"/>
    <property type="evidence" value="ECO:0007669"/>
    <property type="project" value="InterPro"/>
</dbReference>
<evidence type="ECO:0000256" key="1">
    <source>
        <dbReference type="ARBA" id="ARBA00009995"/>
    </source>
</evidence>
<name>A0A6A0GRA9_HYAAZ</name>
<evidence type="ECO:0000313" key="5">
    <source>
        <dbReference type="EMBL" id="KAA0185356.1"/>
    </source>
</evidence>
<reference evidence="5" key="1">
    <citation type="submission" date="2014-08" db="EMBL/GenBank/DDBJ databases">
        <authorList>
            <person name="Murali S."/>
            <person name="Richards S."/>
            <person name="Bandaranaike D."/>
            <person name="Bellair M."/>
            <person name="Blankenburg K."/>
            <person name="Chao H."/>
            <person name="Dinh H."/>
            <person name="Doddapaneni H."/>
            <person name="Dugan-Rocha S."/>
            <person name="Elkadiri S."/>
            <person name="Gnanaolivu R."/>
            <person name="Hughes D."/>
            <person name="Lee S."/>
            <person name="Li M."/>
            <person name="Ming W."/>
            <person name="Munidasa M."/>
            <person name="Muniz J."/>
            <person name="Nguyen L."/>
            <person name="Osuji N."/>
            <person name="Pu L.-L."/>
            <person name="Puazo M."/>
            <person name="Skinner E."/>
            <person name="Qu C."/>
            <person name="Quiroz J."/>
            <person name="Raj R."/>
            <person name="Weissenberger G."/>
            <person name="Xin Y."/>
            <person name="Zou X."/>
            <person name="Han Y."/>
            <person name="Worley K."/>
            <person name="Muzny D."/>
            <person name="Gibbs R."/>
        </authorList>
    </citation>
    <scope>NUCLEOTIDE SEQUENCE</scope>
    <source>
        <strain evidence="5">HAZT.00-mixed</strain>
        <tissue evidence="5">Whole organism</tissue>
    </source>
</reference>
<dbReference type="Gene3D" id="3.40.50.2000">
    <property type="entry name" value="Glycogen Phosphorylase B"/>
    <property type="match status" value="1"/>
</dbReference>
<gene>
    <name evidence="5" type="ORF">HAZT_HAZT008777</name>
</gene>
<keyword evidence="2" id="KW-0328">Glycosyltransferase</keyword>
<evidence type="ECO:0000256" key="4">
    <source>
        <dbReference type="SAM" id="Phobius"/>
    </source>
</evidence>
<evidence type="ECO:0008006" key="6">
    <source>
        <dbReference type="Google" id="ProtNLM"/>
    </source>
</evidence>
<keyword evidence="3" id="KW-0808">Transferase</keyword>
<keyword evidence="4" id="KW-1133">Transmembrane helix</keyword>
<dbReference type="EMBL" id="JQDR03016377">
    <property type="protein sequence ID" value="KAA0185356.1"/>
    <property type="molecule type" value="Genomic_DNA"/>
</dbReference>